<organism evidence="2 3">
    <name type="scientific">Prunus armeniaca</name>
    <name type="common">Apricot</name>
    <name type="synonym">Armeniaca vulgaris</name>
    <dbReference type="NCBI Taxonomy" id="36596"/>
    <lineage>
        <taxon>Eukaryota</taxon>
        <taxon>Viridiplantae</taxon>
        <taxon>Streptophyta</taxon>
        <taxon>Embryophyta</taxon>
        <taxon>Tracheophyta</taxon>
        <taxon>Spermatophyta</taxon>
        <taxon>Magnoliopsida</taxon>
        <taxon>eudicotyledons</taxon>
        <taxon>Gunneridae</taxon>
        <taxon>Pentapetalae</taxon>
        <taxon>rosids</taxon>
        <taxon>fabids</taxon>
        <taxon>Rosales</taxon>
        <taxon>Rosaceae</taxon>
        <taxon>Amygdaloideae</taxon>
        <taxon>Amygdaleae</taxon>
        <taxon>Prunus</taxon>
    </lineage>
</organism>
<sequence>MAAVSEFESVQRLMVTPTLEPLSSLNVAEVWCPPRIGFVKINTDAAWKKESSMAAEGRAALRGLKKAIQNDFKMVVMESDSKGLVDGVGGKQGNNLLMEIRKLSSRFESLEWRWVPRSCNGAAHCGWAL</sequence>
<dbReference type="AlphaFoldDB" id="A0A6J5X3J0"/>
<dbReference type="GO" id="GO:0004523">
    <property type="term" value="F:RNA-DNA hybrid ribonuclease activity"/>
    <property type="evidence" value="ECO:0007669"/>
    <property type="project" value="InterPro"/>
</dbReference>
<dbReference type="Proteomes" id="UP000507245">
    <property type="component" value="Unassembled WGS sequence"/>
</dbReference>
<dbReference type="Gene3D" id="3.30.420.10">
    <property type="entry name" value="Ribonuclease H-like superfamily/Ribonuclease H"/>
    <property type="match status" value="1"/>
</dbReference>
<dbReference type="InterPro" id="IPR002156">
    <property type="entry name" value="RNaseH_domain"/>
</dbReference>
<dbReference type="InterPro" id="IPR036397">
    <property type="entry name" value="RNaseH_sf"/>
</dbReference>
<dbReference type="PANTHER" id="PTHR47723">
    <property type="entry name" value="OS05G0353850 PROTEIN"/>
    <property type="match status" value="1"/>
</dbReference>
<evidence type="ECO:0000259" key="1">
    <source>
        <dbReference type="Pfam" id="PF13456"/>
    </source>
</evidence>
<dbReference type="GO" id="GO:0003676">
    <property type="term" value="F:nucleic acid binding"/>
    <property type="evidence" value="ECO:0007669"/>
    <property type="project" value="InterPro"/>
</dbReference>
<dbReference type="OrthoDB" id="1906820at2759"/>
<protein>
    <recommendedName>
        <fullName evidence="1">RNase H type-1 domain-containing protein</fullName>
    </recommendedName>
</protein>
<feature type="domain" description="RNase H type-1" evidence="1">
    <location>
        <begin position="48"/>
        <end position="125"/>
    </location>
</feature>
<proteinExistence type="predicted"/>
<dbReference type="InterPro" id="IPR053151">
    <property type="entry name" value="RNase_H-like"/>
</dbReference>
<evidence type="ECO:0000313" key="3">
    <source>
        <dbReference type="Proteomes" id="UP000507245"/>
    </source>
</evidence>
<accession>A0A6J5X3J0</accession>
<dbReference type="Pfam" id="PF13456">
    <property type="entry name" value="RVT_3"/>
    <property type="match status" value="1"/>
</dbReference>
<keyword evidence="3" id="KW-1185">Reference proteome</keyword>
<dbReference type="SUPFAM" id="SSF53098">
    <property type="entry name" value="Ribonuclease H-like"/>
    <property type="match status" value="1"/>
</dbReference>
<dbReference type="PANTHER" id="PTHR47723:SF19">
    <property type="entry name" value="POLYNUCLEOTIDYL TRANSFERASE, RIBONUCLEASE H-LIKE SUPERFAMILY PROTEIN"/>
    <property type="match status" value="1"/>
</dbReference>
<reference evidence="3" key="1">
    <citation type="journal article" date="2020" name="Genome Biol.">
        <title>Gamete binning: chromosome-level and haplotype-resolved genome assembly enabled by high-throughput single-cell sequencing of gamete genomes.</title>
        <authorList>
            <person name="Campoy J.A."/>
            <person name="Sun H."/>
            <person name="Goel M."/>
            <person name="Jiao W.-B."/>
            <person name="Folz-Donahue K."/>
            <person name="Wang N."/>
            <person name="Rubio M."/>
            <person name="Liu C."/>
            <person name="Kukat C."/>
            <person name="Ruiz D."/>
            <person name="Huettel B."/>
            <person name="Schneeberger K."/>
        </authorList>
    </citation>
    <scope>NUCLEOTIDE SEQUENCE [LARGE SCALE GENOMIC DNA]</scope>
    <source>
        <strain evidence="3">cv. Rojo Pasion</strain>
    </source>
</reference>
<evidence type="ECO:0000313" key="2">
    <source>
        <dbReference type="EMBL" id="CAB4308280.1"/>
    </source>
</evidence>
<dbReference type="CDD" id="cd06222">
    <property type="entry name" value="RNase_H_like"/>
    <property type="match status" value="1"/>
</dbReference>
<dbReference type="EMBL" id="CAEKKB010000004">
    <property type="protein sequence ID" value="CAB4308280.1"/>
    <property type="molecule type" value="Genomic_DNA"/>
</dbReference>
<name>A0A6J5X3J0_PRUAR</name>
<dbReference type="InterPro" id="IPR012337">
    <property type="entry name" value="RNaseH-like_sf"/>
</dbReference>
<gene>
    <name evidence="2" type="ORF">ORAREDHAP_LOCUS27548</name>
</gene>
<dbReference type="InterPro" id="IPR044730">
    <property type="entry name" value="RNase_H-like_dom_plant"/>
</dbReference>